<evidence type="ECO:0000256" key="1">
    <source>
        <dbReference type="SAM" id="MobiDB-lite"/>
    </source>
</evidence>
<feature type="region of interest" description="Disordered" evidence="1">
    <location>
        <begin position="121"/>
        <end position="183"/>
    </location>
</feature>
<keyword evidence="4" id="KW-1185">Reference proteome</keyword>
<reference evidence="3 4" key="1">
    <citation type="submission" date="2021-10" db="EMBL/GenBank/DDBJ databases">
        <title>Streptomyces gossypii sp. nov., isolated from soil collected from cotton field.</title>
        <authorList>
            <person name="Ge X."/>
            <person name="Chen X."/>
            <person name="Liu W."/>
        </authorList>
    </citation>
    <scope>NUCLEOTIDE SEQUENCE [LARGE SCALE GENOMIC DNA]</scope>
    <source>
        <strain evidence="3 4">N2-109</strain>
    </source>
</reference>
<feature type="region of interest" description="Disordered" evidence="1">
    <location>
        <begin position="279"/>
        <end position="298"/>
    </location>
</feature>
<dbReference type="Proteomes" id="UP001156389">
    <property type="component" value="Unassembled WGS sequence"/>
</dbReference>
<dbReference type="EMBL" id="JAJAGO010000021">
    <property type="protein sequence ID" value="MCT2594531.1"/>
    <property type="molecule type" value="Genomic_DNA"/>
</dbReference>
<protein>
    <submittedName>
        <fullName evidence="3">XRE family transcriptional regulator</fullName>
    </submittedName>
</protein>
<organism evidence="3 4">
    <name type="scientific">Streptomyces gossypii</name>
    <dbReference type="NCBI Taxonomy" id="2883101"/>
    <lineage>
        <taxon>Bacteria</taxon>
        <taxon>Bacillati</taxon>
        <taxon>Actinomycetota</taxon>
        <taxon>Actinomycetes</taxon>
        <taxon>Kitasatosporales</taxon>
        <taxon>Streptomycetaceae</taxon>
        <taxon>Streptomyces</taxon>
    </lineage>
</organism>
<feature type="compositionally biased region" description="Low complexity" evidence="1">
    <location>
        <begin position="151"/>
        <end position="178"/>
    </location>
</feature>
<proteinExistence type="predicted"/>
<dbReference type="InterPro" id="IPR001387">
    <property type="entry name" value="Cro/C1-type_HTH"/>
</dbReference>
<accession>A0ABT2K2Z7</accession>
<sequence>MPRWKALPDELDPQIREFTSQLRRLVDRSGLSLASIADRTGYSKSSWERYLNGRLLAPRGATQALADVTGTEVRHLATMWELAERAWSRSEMRHDMTMEALQVDQARAALAEAEAAAPAKGRRWGLGRDRDAESEPLVPPEGAVGVAPQHPVAGTAGTAGTAGRAGAAPVVPEEAAVPTDPGTTRLSRQAIARAGDATGTRALDASAPAVPAPPVAAPTGPPVTVSPGVGPGPGPGPGPGAGRGRRGPGRGRGAMAVGGAAAALVVLATAVFALDLTGEDSAAESPPPSPAAKAPKLPAGVKCTGADCHGKDPEKMGCGGQHARTAGTGMVGPSLVEVRYSKVCGAAWARIAGAADGDMLKMSGEKRTTNVRVESATDAYTSMVPVRKLTRARACATLAVGTEGCVKGSPAASSDTP</sequence>
<dbReference type="SUPFAM" id="SSF47413">
    <property type="entry name" value="lambda repressor-like DNA-binding domains"/>
    <property type="match status" value="1"/>
</dbReference>
<dbReference type="SMART" id="SM00530">
    <property type="entry name" value="HTH_XRE"/>
    <property type="match status" value="1"/>
</dbReference>
<comment type="caution">
    <text evidence="3">The sequence shown here is derived from an EMBL/GenBank/DDBJ whole genome shotgun (WGS) entry which is preliminary data.</text>
</comment>
<gene>
    <name evidence="3" type="ORF">LHJ74_32265</name>
</gene>
<dbReference type="InterPro" id="IPR021224">
    <property type="entry name" value="DUF2690"/>
</dbReference>
<feature type="compositionally biased region" description="Pro residues" evidence="1">
    <location>
        <begin position="210"/>
        <end position="221"/>
    </location>
</feature>
<feature type="region of interest" description="Disordered" evidence="1">
    <location>
        <begin position="205"/>
        <end position="254"/>
    </location>
</feature>
<dbReference type="RefSeq" id="WP_260221865.1">
    <property type="nucleotide sequence ID" value="NZ_JAJAGO010000021.1"/>
</dbReference>
<evidence type="ECO:0000313" key="4">
    <source>
        <dbReference type="Proteomes" id="UP001156389"/>
    </source>
</evidence>
<name>A0ABT2K2Z7_9ACTN</name>
<evidence type="ECO:0000313" key="3">
    <source>
        <dbReference type="EMBL" id="MCT2594531.1"/>
    </source>
</evidence>
<evidence type="ECO:0000259" key="2">
    <source>
        <dbReference type="SMART" id="SM00530"/>
    </source>
</evidence>
<dbReference type="Pfam" id="PF10901">
    <property type="entry name" value="DUF2690"/>
    <property type="match status" value="1"/>
</dbReference>
<dbReference type="InterPro" id="IPR010982">
    <property type="entry name" value="Lambda_DNA-bd_dom_sf"/>
</dbReference>
<feature type="domain" description="HTH cro/C1-type" evidence="2">
    <location>
        <begin position="21"/>
        <end position="76"/>
    </location>
</feature>
<dbReference type="Pfam" id="PF13560">
    <property type="entry name" value="HTH_31"/>
    <property type="match status" value="1"/>
</dbReference>
<dbReference type="CDD" id="cd00093">
    <property type="entry name" value="HTH_XRE"/>
    <property type="match status" value="1"/>
</dbReference>